<dbReference type="GO" id="GO:0042803">
    <property type="term" value="F:protein homodimerization activity"/>
    <property type="evidence" value="ECO:0007669"/>
    <property type="project" value="Ensembl"/>
</dbReference>
<dbReference type="GO" id="GO:0005794">
    <property type="term" value="C:Golgi apparatus"/>
    <property type="evidence" value="ECO:0007669"/>
    <property type="project" value="Ensembl"/>
</dbReference>
<evidence type="ECO:0000256" key="4">
    <source>
        <dbReference type="ARBA" id="ARBA00023157"/>
    </source>
</evidence>
<keyword evidence="2" id="KW-0646">Protease inhibitor</keyword>
<dbReference type="GO" id="GO:0002577">
    <property type="term" value="P:regulation of antigen processing and presentation"/>
    <property type="evidence" value="ECO:0007669"/>
    <property type="project" value="Ensembl"/>
</dbReference>
<dbReference type="OMA" id="WLQHFEV"/>
<reference evidence="6" key="1">
    <citation type="submission" date="2025-08" db="UniProtKB">
        <authorList>
            <consortium name="Ensembl"/>
        </authorList>
    </citation>
    <scope>IDENTIFICATION</scope>
</reference>
<dbReference type="GO" id="GO:0005771">
    <property type="term" value="C:multivesicular body"/>
    <property type="evidence" value="ECO:0007669"/>
    <property type="project" value="Ensembl"/>
</dbReference>
<name>A0A8C6XWZ8_NAJNA</name>
<dbReference type="Gene3D" id="3.10.450.10">
    <property type="match status" value="1"/>
</dbReference>
<accession>A0A8C6XWZ8</accession>
<dbReference type="SMART" id="SM00043">
    <property type="entry name" value="CY"/>
    <property type="match status" value="1"/>
</dbReference>
<proteinExistence type="inferred from homology"/>
<dbReference type="GO" id="GO:0002020">
    <property type="term" value="F:protease binding"/>
    <property type="evidence" value="ECO:0007669"/>
    <property type="project" value="Ensembl"/>
</dbReference>
<dbReference type="GO" id="GO:0004869">
    <property type="term" value="F:cysteine-type endopeptidase inhibitor activity"/>
    <property type="evidence" value="ECO:0007669"/>
    <property type="project" value="UniProtKB-KW"/>
</dbReference>
<dbReference type="GeneTree" id="ENSGT00940000160277"/>
<dbReference type="OrthoDB" id="9929365at2759"/>
<dbReference type="GO" id="GO:1903979">
    <property type="term" value="P:negative regulation of microglial cell activation"/>
    <property type="evidence" value="ECO:0007669"/>
    <property type="project" value="TreeGrafter"/>
</dbReference>
<dbReference type="InterPro" id="IPR000010">
    <property type="entry name" value="Cystatin_dom"/>
</dbReference>
<dbReference type="PANTHER" id="PTHR47141">
    <property type="entry name" value="CYSTATIN-F"/>
    <property type="match status" value="1"/>
</dbReference>
<keyword evidence="3" id="KW-0789">Thiol protease inhibitor</keyword>
<dbReference type="GO" id="GO:0005783">
    <property type="term" value="C:endoplasmic reticulum"/>
    <property type="evidence" value="ECO:0007669"/>
    <property type="project" value="Ensembl"/>
</dbReference>
<evidence type="ECO:0000313" key="7">
    <source>
        <dbReference type="Proteomes" id="UP000694559"/>
    </source>
</evidence>
<dbReference type="AlphaFoldDB" id="A0A8C6XWZ8"/>
<sequence length="153" mass="17800">MVKQDNNVLWMEGDYSSLLSASLWCAQLFSWCPWAVPNSLIQPGSPFPVKTNDPEVQRAARLGVYKYNNSSNDIFLFKESHINKATVQIVKGVKYRLNVDIRRTVCSKRILHPDLDKCDFQKKKMLGKKLTCDFEVWFIPWQQKVHILVMFCS</sequence>
<dbReference type="InterPro" id="IPR046350">
    <property type="entry name" value="Cystatin_sf"/>
</dbReference>
<evidence type="ECO:0000256" key="1">
    <source>
        <dbReference type="ARBA" id="ARBA00009403"/>
    </source>
</evidence>
<dbReference type="GO" id="GO:0006955">
    <property type="term" value="P:immune response"/>
    <property type="evidence" value="ECO:0007669"/>
    <property type="project" value="InterPro"/>
</dbReference>
<dbReference type="FunFam" id="3.10.450.10:FF:000004">
    <property type="entry name" value="Cystatin C"/>
    <property type="match status" value="1"/>
</dbReference>
<feature type="domain" description="Cystatin" evidence="5">
    <location>
        <begin position="41"/>
        <end position="153"/>
    </location>
</feature>
<gene>
    <name evidence="6" type="primary">CST7</name>
</gene>
<organism evidence="6 7">
    <name type="scientific">Naja naja</name>
    <name type="common">Indian cobra</name>
    <dbReference type="NCBI Taxonomy" id="35670"/>
    <lineage>
        <taxon>Eukaryota</taxon>
        <taxon>Metazoa</taxon>
        <taxon>Chordata</taxon>
        <taxon>Craniata</taxon>
        <taxon>Vertebrata</taxon>
        <taxon>Euteleostomi</taxon>
        <taxon>Lepidosauria</taxon>
        <taxon>Squamata</taxon>
        <taxon>Bifurcata</taxon>
        <taxon>Unidentata</taxon>
        <taxon>Episquamata</taxon>
        <taxon>Toxicofera</taxon>
        <taxon>Serpentes</taxon>
        <taxon>Colubroidea</taxon>
        <taxon>Elapidae</taxon>
        <taxon>Elapinae</taxon>
        <taxon>Naja</taxon>
    </lineage>
</organism>
<comment type="similarity">
    <text evidence="1">Belongs to the cystatin family.</text>
</comment>
<evidence type="ECO:0000259" key="5">
    <source>
        <dbReference type="SMART" id="SM00043"/>
    </source>
</evidence>
<dbReference type="InterPro" id="IPR042886">
    <property type="entry name" value="Cystatin-F"/>
</dbReference>
<dbReference type="CDD" id="cd00042">
    <property type="entry name" value="CY"/>
    <property type="match status" value="1"/>
</dbReference>
<dbReference type="Proteomes" id="UP000694559">
    <property type="component" value="Unplaced"/>
</dbReference>
<evidence type="ECO:0000313" key="6">
    <source>
        <dbReference type="Ensembl" id="ENSNNAP00000020700.1"/>
    </source>
</evidence>
<dbReference type="GO" id="GO:0031643">
    <property type="term" value="P:positive regulation of myelination"/>
    <property type="evidence" value="ECO:0007669"/>
    <property type="project" value="TreeGrafter"/>
</dbReference>
<dbReference type="GO" id="GO:0005764">
    <property type="term" value="C:lysosome"/>
    <property type="evidence" value="ECO:0007669"/>
    <property type="project" value="Ensembl"/>
</dbReference>
<dbReference type="SUPFAM" id="SSF54403">
    <property type="entry name" value="Cystatin/monellin"/>
    <property type="match status" value="1"/>
</dbReference>
<keyword evidence="4" id="KW-1015">Disulfide bond</keyword>
<reference evidence="6" key="2">
    <citation type="submission" date="2025-09" db="UniProtKB">
        <authorList>
            <consortium name="Ensembl"/>
        </authorList>
    </citation>
    <scope>IDENTIFICATION</scope>
</reference>
<dbReference type="Ensembl" id="ENSNNAT00000021711.1">
    <property type="protein sequence ID" value="ENSNNAP00000020700.1"/>
    <property type="gene ID" value="ENSNNAG00000013744.1"/>
</dbReference>
<dbReference type="Pfam" id="PF00031">
    <property type="entry name" value="Cystatin"/>
    <property type="match status" value="1"/>
</dbReference>
<dbReference type="PANTHER" id="PTHR47141:SF1">
    <property type="entry name" value="CYSTATIN-F"/>
    <property type="match status" value="1"/>
</dbReference>
<evidence type="ECO:0000256" key="3">
    <source>
        <dbReference type="ARBA" id="ARBA00022704"/>
    </source>
</evidence>
<keyword evidence="7" id="KW-1185">Reference proteome</keyword>
<dbReference type="GO" id="GO:0005615">
    <property type="term" value="C:extracellular space"/>
    <property type="evidence" value="ECO:0007669"/>
    <property type="project" value="Ensembl"/>
</dbReference>
<dbReference type="GO" id="GO:1905146">
    <property type="term" value="P:lysosomal protein catabolic process"/>
    <property type="evidence" value="ECO:0007669"/>
    <property type="project" value="Ensembl"/>
</dbReference>
<evidence type="ECO:0000256" key="2">
    <source>
        <dbReference type="ARBA" id="ARBA00022690"/>
    </source>
</evidence>
<protein>
    <submittedName>
        <fullName evidence="6">Cystatin F</fullName>
    </submittedName>
</protein>